<dbReference type="Proteomes" id="UP000012101">
    <property type="component" value="Unassembled WGS sequence"/>
</dbReference>
<accession>M6G2C3</accession>
<keyword evidence="3" id="KW-0812">Transmembrane</keyword>
<feature type="transmembrane region" description="Helical" evidence="3">
    <location>
        <begin position="154"/>
        <end position="177"/>
    </location>
</feature>
<dbReference type="Gene3D" id="3.30.1380.10">
    <property type="match status" value="1"/>
</dbReference>
<feature type="coiled-coil region" evidence="1">
    <location>
        <begin position="802"/>
        <end position="829"/>
    </location>
</feature>
<comment type="caution">
    <text evidence="4">The sequence shown here is derived from an EMBL/GenBank/DDBJ whole genome shotgun (WGS) entry which is preliminary data.</text>
</comment>
<feature type="compositionally biased region" description="Basic and acidic residues" evidence="2">
    <location>
        <begin position="2025"/>
        <end position="2037"/>
    </location>
</feature>
<keyword evidence="3" id="KW-1133">Transmembrane helix</keyword>
<dbReference type="EMBL" id="AFJM02000032">
    <property type="protein sequence ID" value="EMM73086.1"/>
    <property type="molecule type" value="Genomic_DNA"/>
</dbReference>
<feature type="region of interest" description="Disordered" evidence="2">
    <location>
        <begin position="2024"/>
        <end position="2106"/>
    </location>
</feature>
<name>M6G2C3_9LEPT</name>
<keyword evidence="3" id="KW-0472">Membrane</keyword>
<feature type="coiled-coil region" evidence="1">
    <location>
        <begin position="1212"/>
        <end position="1239"/>
    </location>
</feature>
<evidence type="ECO:0000256" key="3">
    <source>
        <dbReference type="SAM" id="Phobius"/>
    </source>
</evidence>
<evidence type="ECO:0000256" key="1">
    <source>
        <dbReference type="SAM" id="Coils"/>
    </source>
</evidence>
<dbReference type="InterPro" id="IPR009045">
    <property type="entry name" value="Zn_M74/Hedgehog-like"/>
</dbReference>
<gene>
    <name evidence="4" type="ORF">LEP1GSC038_2411</name>
</gene>
<evidence type="ECO:0000313" key="5">
    <source>
        <dbReference type="Proteomes" id="UP000012101"/>
    </source>
</evidence>
<dbReference type="InterPro" id="IPR030885">
    <property type="entry name" value="Lepto_longest"/>
</dbReference>
<evidence type="ECO:0008006" key="6">
    <source>
        <dbReference type="Google" id="ProtNLM"/>
    </source>
</evidence>
<proteinExistence type="predicted"/>
<evidence type="ECO:0000313" key="4">
    <source>
        <dbReference type="EMBL" id="EMM73086.1"/>
    </source>
</evidence>
<protein>
    <recommendedName>
        <fullName evidence="6">TIGR04388 family protein</fullName>
    </recommendedName>
</protein>
<keyword evidence="1" id="KW-0175">Coiled coil</keyword>
<feature type="compositionally biased region" description="Polar residues" evidence="2">
    <location>
        <begin position="2084"/>
        <end position="2094"/>
    </location>
</feature>
<sequence>MRDKRHSKTETHNLESDHGVFQLFGLWNLNLPKVKYNNLTEASTRLLVYFFRKKKQVRDLLLSPSHLKSDHYPLTPNSHPLICDFETNKSNSEYFETGTRAPEEIARRRGRVMPSLNKRLDISKLEKQQARYEARGRLSLSHLKSNPYSLTTKIVSLVTIIAFHISFVIPFALFSLLSSEFSPLNAQSVPTLGSTKQFANDELKPYVDAAKAGATDSGSFLNTVTNGEQVLEAAWETSVNAEIESIVGGVNNSDAVNNVNVYKEAVRAQLELQKQQAKSQWVADANAYIQAELQIFLATLSQNTGSNVTSTNTNSVNTINPTVQAATTTPVTQNTNPAQAAQSYYQGVQVWDTKWQDLLSKQNTWEQNSLNAIQNGILQWNQSITGLENDKLTYLNGIEQTKAQWLANKQIITNAQNQMRGALQSTITNIRSQENQLKANASGDASLTSVFGDMDELLDDLQDALNTNASLGTLAQTLGSFFQSQIASATAKADYWNITKWQETYATQVLEFKKEVGTANLSCSGSSSCNYQPLGTHAVTYNADGNVYGWAATNGGFQSGVLVSSFDPYTTANPAYQWYQQMIDQQLQSCSGNQMICSIMYGIDLNNPYANNPYSPTYTVDPNVSSGYYSTGHYEAVCNGWGGSVGGTCIGGGGHYALNTTDCTGAPLGVMCGYDRQWHMDDSYTTSVSENFNQAQKDQIATNTKIRNAVFGNYNIAFGQSSQAGNAVSGSSVALETKVWLGGNALNSSNWYNSLGLIEQVQIQTKYKYIDSAMQANQNFWTSMKTQFSSIASTFLSLVNPLKDWEERSEQYEDEYQAKLLELEQTKQTTVANYNDQIAAMKAARGAWVTEVYGYQMAGIEGSADNANSQYRNGQENWENTISVFQQAELNWYLSAKDTLQQAVTAPNGETQYQTVAIPQANQIQNQITNSETNTNQLYNAATGLYQTYQYSAAGNVMQQAITNLQNQTSWNQQGAALSQTIADSFGRSEAYKTAELGASNRINALAQTIYGNGAYIVDNTELQSLQNQIATNGQNQSFWQNEISGANGGFNFNGRNNTSQTKEALYGDMIADIAVATTLQAEVVDEEITYLKTANEFFEKSERYQELAEKAKSEAKFDEAALYTGYAVREKNNAVGFLKKKYYNLGEEITSEVDNRGLTFTKNSFLSYRDNLINKNFQNTTQIGKQIQEGKNQVAGIIAEGESYNQIQGMIQTAANLNKQGEENKERVERLLVQSKELAEKNIGEGLLDGLQEMIASIQSALPQEISNNGVAQYIQNQEKELAEKQEKVNELLSHMNSLVTNQNDLSNLQTLLQGSSQAINLAANSAVSKYLDDYAKKLQKDNEERSTQLQKTLLEALTNGDQYKYLREAGYGFRTDGEGISAYRQIYSGEIEIDGSAMKSTSYSPDLEYQYIRIETKFNPGNLSVDMMNPNSTRFNAEMAIGVKNYIDNLQKNVEQMFAQFSDKTNEIKEEYAQNQEIQDYKKELYKESKTNILASFQALPSDLKGMFEGEMGGLKGYHEQGSKYNFNQESFQDQSGEMKKIGKSMYEGANIDDTVFGGSRELKGSVSVKGIPVEVSYGMQYLIVTSGFNISNLGYNFNLKLVGNQNAESQLATVNQKYEIYKEDIQNRIEKQAKANDTEKESKGFLFTILNGMNGGSGSMGQRFTQAVKSEAQSRITGAVAEATGLPASLVGALVGGSSMKDAVKAYVKDETVNAISKATGIPAWMISNQMEKMNKPKEQWYQSQEFQMVTTVVAVAAAPFTGGASLAVMMAVGAGIGAATGAASGGLKGALVGAVGGAAGAAVKSFTGGAVNVGLSYSAENGFGASVGVGYGPATITAGISERGGTTVDVGFNKAGFNAGLSYNSKTGSVSGSAGFTSQSSGTGFALSYSEGDGFGASLSKSFSNGLNGGISWSEKGGVGGNIGYEAPGDKDKPKNSLANQMKGAGGTVSFSERDGLSAALNASGGVNAGNWSQSGGFQANSNFLMDSWKADFVSKQGAIEELQSKGFSKEQATAILDAQAHAESKAAQEKNNQESGKSVLDGAAISTQRREGEDGSHGVIGFGDDDGPTPAHGAPSSHDPGQTLASSGSFDPDGKPTGGRQLSAADVAEFKADWRKESPAQTDASIAGLKAAGYDTSGLEKFVNDYRNAKAANNSQVATTTHPTQSTGFFTNAYNAVVGSASNLWDKVVGRSSAVISTGPEHYDTVLGDKLIYRLHEKGEGFSSNSKQPTADEHRFGQKPLVDTISNTINEWKQANPNYPIVTNDLGYKSGGIDPHAIAGEKYYAKHHKNGNAIDLSYMVTPGVKSTGLNYDNNKAYDRDKTIEYIKTISRNIPEGIKGFVKFNDPAVNKYFRENKLPNLYLEKDKKGSMHSNHLHLQLNLPKVN</sequence>
<evidence type="ECO:0000256" key="2">
    <source>
        <dbReference type="SAM" id="MobiDB-lite"/>
    </source>
</evidence>
<dbReference type="NCBIfam" id="TIGR04388">
    <property type="entry name" value="Lepto_longest"/>
    <property type="match status" value="1"/>
</dbReference>
<reference evidence="4 5" key="1">
    <citation type="submission" date="2013-01" db="EMBL/GenBank/DDBJ databases">
        <authorList>
            <person name="Harkins D.M."/>
            <person name="Durkin A.S."/>
            <person name="Brinkac L.M."/>
            <person name="Haft D.H."/>
            <person name="Selengut J.D."/>
            <person name="Sanka R."/>
            <person name="DePew J."/>
            <person name="Purushe J."/>
            <person name="Hospenthal D.R."/>
            <person name="Murray C.K."/>
            <person name="Pimentel G."/>
            <person name="Wasfy M."/>
            <person name="Vinetz J.M."/>
            <person name="Sutton G.G."/>
            <person name="Nierman W.C."/>
            <person name="Fouts D.E."/>
        </authorList>
    </citation>
    <scope>NUCLEOTIDE SEQUENCE [LARGE SCALE GENOMIC DNA]</scope>
    <source>
        <strain evidence="4 5">2006001855</strain>
    </source>
</reference>
<organism evidence="4 5">
    <name type="scientific">Leptospira weilii str. 2006001855</name>
    <dbReference type="NCBI Taxonomy" id="996804"/>
    <lineage>
        <taxon>Bacteria</taxon>
        <taxon>Pseudomonadati</taxon>
        <taxon>Spirochaetota</taxon>
        <taxon>Spirochaetia</taxon>
        <taxon>Leptospirales</taxon>
        <taxon>Leptospiraceae</taxon>
        <taxon>Leptospira</taxon>
    </lineage>
</organism>